<keyword evidence="3" id="KW-0804">Transcription</keyword>
<dbReference type="EMBL" id="FTOH01000001">
    <property type="protein sequence ID" value="SIS42851.1"/>
    <property type="molecule type" value="Genomic_DNA"/>
</dbReference>
<dbReference type="Gene3D" id="1.10.10.60">
    <property type="entry name" value="Homeodomain-like"/>
    <property type="match status" value="1"/>
</dbReference>
<dbReference type="OrthoDB" id="9783876at2"/>
<evidence type="ECO:0000313" key="5">
    <source>
        <dbReference type="EMBL" id="SIS42851.1"/>
    </source>
</evidence>
<keyword evidence="1" id="KW-0805">Transcription regulation</keyword>
<keyword evidence="2 5" id="KW-0238">DNA-binding</keyword>
<dbReference type="GO" id="GO:0000976">
    <property type="term" value="F:transcription cis-regulatory region binding"/>
    <property type="evidence" value="ECO:0007669"/>
    <property type="project" value="TreeGrafter"/>
</dbReference>
<dbReference type="AlphaFoldDB" id="A0A1N7J0V8"/>
<feature type="domain" description="HTH araC/xylS-type" evidence="4">
    <location>
        <begin position="253"/>
        <end position="350"/>
    </location>
</feature>
<reference evidence="6" key="1">
    <citation type="submission" date="2017-01" db="EMBL/GenBank/DDBJ databases">
        <authorList>
            <person name="Varghese N."/>
            <person name="Submissions S."/>
        </authorList>
    </citation>
    <scope>NUCLEOTIDE SEQUENCE [LARGE SCALE GENOMIC DNA]</scope>
    <source>
        <strain evidence="6">DSM 24913</strain>
    </source>
</reference>
<dbReference type="PANTHER" id="PTHR47894:SF1">
    <property type="entry name" value="HTH-TYPE TRANSCRIPTIONAL REGULATOR VQSM"/>
    <property type="match status" value="1"/>
</dbReference>
<gene>
    <name evidence="5" type="ORF">SAMN05421686_101224</name>
</gene>
<dbReference type="GO" id="GO:0003700">
    <property type="term" value="F:DNA-binding transcription factor activity"/>
    <property type="evidence" value="ECO:0007669"/>
    <property type="project" value="InterPro"/>
</dbReference>
<keyword evidence="6" id="KW-1185">Reference proteome</keyword>
<dbReference type="RefSeq" id="WP_139325709.1">
    <property type="nucleotide sequence ID" value="NZ_FTOH01000001.1"/>
</dbReference>
<dbReference type="InterPro" id="IPR018062">
    <property type="entry name" value="HTH_AraC-typ_CS"/>
</dbReference>
<dbReference type="SUPFAM" id="SSF46689">
    <property type="entry name" value="Homeodomain-like"/>
    <property type="match status" value="1"/>
</dbReference>
<dbReference type="PROSITE" id="PS01124">
    <property type="entry name" value="HTH_ARAC_FAMILY_2"/>
    <property type="match status" value="1"/>
</dbReference>
<proteinExistence type="predicted"/>
<dbReference type="Proteomes" id="UP000185639">
    <property type="component" value="Unassembled WGS sequence"/>
</dbReference>
<protein>
    <submittedName>
        <fullName evidence="5">AraC-type DNA-binding protein</fullName>
    </submittedName>
</protein>
<evidence type="ECO:0000256" key="3">
    <source>
        <dbReference type="ARBA" id="ARBA00023163"/>
    </source>
</evidence>
<organism evidence="5 6">
    <name type="scientific">Thalassolituus maritimus</name>
    <dbReference type="NCBI Taxonomy" id="484498"/>
    <lineage>
        <taxon>Bacteria</taxon>
        <taxon>Pseudomonadati</taxon>
        <taxon>Pseudomonadota</taxon>
        <taxon>Gammaproteobacteria</taxon>
        <taxon>Oceanospirillales</taxon>
        <taxon>Oceanospirillaceae</taxon>
        <taxon>Thalassolituus</taxon>
    </lineage>
</organism>
<evidence type="ECO:0000313" key="6">
    <source>
        <dbReference type="Proteomes" id="UP000185639"/>
    </source>
</evidence>
<evidence type="ECO:0000259" key="4">
    <source>
        <dbReference type="PROSITE" id="PS01124"/>
    </source>
</evidence>
<evidence type="ECO:0000256" key="2">
    <source>
        <dbReference type="ARBA" id="ARBA00023125"/>
    </source>
</evidence>
<sequence>MRHFFALMLRKMTLCLGTPARTLALLTTNNKVVDNLQMYSLKPHAETLQALRRLMPQKELRKSAPKLSAAGEGLQSSTPALLQVLKTLSDSELSSKLPEVYLEYGQIMAMQNQVTAGNLLELFQSMCAQISTAERPFDLHILDDGQVSHCEFFWKQDPTRVPSIELSELLLAFGYTVGSNLLQGLTDQLSVFLPYSEPEHVEEYAKYAPMKVTFGAPYFAVRLPSQFLTQALIIRTANFQPQGVLRPAHLIAQKASNLLRNDLANPPTLNELSQKLGLTERTCKRRLQEAGTHYQQLLADMRLVQASFWLSRRMYNVSQVAELLGYSSVANFSKAYKKWCGFSPTHAKQGMPVPDNRTNSN</sequence>
<dbReference type="InterPro" id="IPR018060">
    <property type="entry name" value="HTH_AraC"/>
</dbReference>
<dbReference type="Pfam" id="PF12833">
    <property type="entry name" value="HTH_18"/>
    <property type="match status" value="1"/>
</dbReference>
<dbReference type="SMART" id="SM00342">
    <property type="entry name" value="HTH_ARAC"/>
    <property type="match status" value="1"/>
</dbReference>
<dbReference type="PROSITE" id="PS00041">
    <property type="entry name" value="HTH_ARAC_FAMILY_1"/>
    <property type="match status" value="1"/>
</dbReference>
<accession>A0A1N7J0V8</accession>
<dbReference type="STRING" id="484498.SAMN05421686_101224"/>
<dbReference type="PANTHER" id="PTHR47894">
    <property type="entry name" value="HTH-TYPE TRANSCRIPTIONAL REGULATOR GADX"/>
    <property type="match status" value="1"/>
</dbReference>
<dbReference type="InterPro" id="IPR009057">
    <property type="entry name" value="Homeodomain-like_sf"/>
</dbReference>
<evidence type="ECO:0000256" key="1">
    <source>
        <dbReference type="ARBA" id="ARBA00023015"/>
    </source>
</evidence>
<name>A0A1N7J0V8_9GAMM</name>
<dbReference type="GO" id="GO:0005829">
    <property type="term" value="C:cytosol"/>
    <property type="evidence" value="ECO:0007669"/>
    <property type="project" value="TreeGrafter"/>
</dbReference>